<proteinExistence type="predicted"/>
<keyword evidence="1" id="KW-1133">Transmembrane helix</keyword>
<dbReference type="KEGG" id="vg:80544189"/>
<dbReference type="Pfam" id="PF05959">
    <property type="entry name" value="DUF884"/>
    <property type="match status" value="1"/>
</dbReference>
<protein>
    <submittedName>
        <fullName evidence="2">EP23</fullName>
    </submittedName>
</protein>
<dbReference type="EMBL" id="MZ766431">
    <property type="protein sequence ID" value="UOQ18794.1"/>
    <property type="molecule type" value="Genomic_DNA"/>
</dbReference>
<accession>A0AAX3ATN3</accession>
<reference evidence="2 3" key="1">
    <citation type="journal article" date="2022" name="Virus Genes">
        <title>The complete genome sequence of an alphabaculovirus from the brown tussock moth, Olene mendosa Hubner, expands our knowledge of lymantriine baculovirus diversity and evolution.</title>
        <authorList>
            <person name="Harrison R.L."/>
            <person name="Rowley D.L."/>
        </authorList>
    </citation>
    <scope>NUCLEOTIDE SEQUENCE [LARGE SCALE GENOMIC DNA]</scope>
    <source>
        <strain evidence="2">435</strain>
    </source>
</reference>
<dbReference type="InterPro" id="IPR009235">
    <property type="entry name" value="AcMNPV_Orf146"/>
</dbReference>
<dbReference type="GeneID" id="80544189"/>
<keyword evidence="3" id="KW-1185">Reference proteome</keyword>
<dbReference type="RefSeq" id="YP_010805295.1">
    <property type="nucleotide sequence ID" value="NC_077147.1"/>
</dbReference>
<evidence type="ECO:0000313" key="3">
    <source>
        <dbReference type="Proteomes" id="UP001157381"/>
    </source>
</evidence>
<feature type="transmembrane region" description="Helical" evidence="1">
    <location>
        <begin position="15"/>
        <end position="34"/>
    </location>
</feature>
<sequence length="206" mass="23313">MNINLYYPSNRLDKIFTISISASANSIGLFLFNYKDDLSETINDNLDTRLVSGFETSRRQVDMFLRTIATVPRGVFNAYVVACVRLPFVAASLLTHYAFNAHLGLAVVQNETEAQVWHVMSVRKGFEPASIARVTGVSVTVDDADRYYPKELICMQGNVPADLIKCMDASLPDKSVLHTINFLYPHVKINHEDVIIHYDRRSKKRI</sequence>
<organism evidence="2 3">
    <name type="scientific">Olene mendosa nucleopolyhedrovirus</name>
    <dbReference type="NCBI Taxonomy" id="2933796"/>
    <lineage>
        <taxon>Viruses</taxon>
        <taxon>Viruses incertae sedis</taxon>
        <taxon>Naldaviricetes</taxon>
        <taxon>Lefavirales</taxon>
        <taxon>Baculoviridae</taxon>
        <taxon>Alphabaculovirus</taxon>
        <taxon>Alphabaculovirus olmendosae</taxon>
    </lineage>
</organism>
<keyword evidence="1" id="KW-0472">Membrane</keyword>
<dbReference type="Proteomes" id="UP001157381">
    <property type="component" value="Segment"/>
</dbReference>
<evidence type="ECO:0000256" key="1">
    <source>
        <dbReference type="SAM" id="Phobius"/>
    </source>
</evidence>
<evidence type="ECO:0000313" key="2">
    <source>
        <dbReference type="EMBL" id="UOQ18794.1"/>
    </source>
</evidence>
<keyword evidence="1" id="KW-0812">Transmembrane</keyword>
<name>A0AAX3ATN3_9ABAC</name>